<dbReference type="PRINTS" id="PR00111">
    <property type="entry name" value="ABHYDROLASE"/>
</dbReference>
<reference evidence="2 3" key="1">
    <citation type="submission" date="2016-09" db="EMBL/GenBank/DDBJ databases">
        <title>The complete genome sequences of Rhizobium gallicum, symbiovars gallicum and phaseoli, symbionts associated to common bean (Phaseolus vulgaris).</title>
        <authorList>
            <person name="Bustos P."/>
            <person name="Santamaria R.I."/>
            <person name="Perez-Carrascal O.M."/>
            <person name="Juarez S."/>
            <person name="Lozano L."/>
            <person name="Martinez-Flores I."/>
            <person name="Martinez-Romero E."/>
            <person name="Cevallos M."/>
            <person name="Romero D."/>
            <person name="Davila G."/>
            <person name="Gonzalez V."/>
        </authorList>
    </citation>
    <scope>NUCLEOTIDE SEQUENCE [LARGE SCALE GENOMIC DNA]</scope>
    <source>
        <strain evidence="2 3">8C-3</strain>
    </source>
</reference>
<dbReference type="RefSeq" id="WP_074063033.1">
    <property type="nucleotide sequence ID" value="NZ_CP017241.1"/>
</dbReference>
<dbReference type="Pfam" id="PF12697">
    <property type="entry name" value="Abhydrolase_6"/>
    <property type="match status" value="1"/>
</dbReference>
<dbReference type="EMBL" id="CP017241">
    <property type="protein sequence ID" value="APO73344.1"/>
    <property type="molecule type" value="Genomic_DNA"/>
</dbReference>
<accession>A0A1L5NZJ4</accession>
<gene>
    <name evidence="2" type="ORF">AM571_CH00494</name>
</gene>
<name>A0A1L5NZJ4_RHIET</name>
<dbReference type="PANTHER" id="PTHR43798:SF33">
    <property type="entry name" value="HYDROLASE, PUTATIVE (AFU_ORTHOLOGUE AFUA_2G14860)-RELATED"/>
    <property type="match status" value="1"/>
</dbReference>
<dbReference type="InterPro" id="IPR000073">
    <property type="entry name" value="AB_hydrolase_1"/>
</dbReference>
<organism evidence="2 3">
    <name type="scientific">Rhizobium etli 8C-3</name>
    <dbReference type="NCBI Taxonomy" id="538025"/>
    <lineage>
        <taxon>Bacteria</taxon>
        <taxon>Pseudomonadati</taxon>
        <taxon>Pseudomonadota</taxon>
        <taxon>Alphaproteobacteria</taxon>
        <taxon>Hyphomicrobiales</taxon>
        <taxon>Rhizobiaceae</taxon>
        <taxon>Rhizobium/Agrobacterium group</taxon>
        <taxon>Rhizobium</taxon>
    </lineage>
</organism>
<sequence length="273" mass="30556">MVEPISQEHFSGLKRAVVLGNGLRLAYIELGDPSGVPILLLHGFTDSARSWSLTAPYLATGFRVVAPDLRGHGNSDKPEGCYTIPEMANDVRFLIEVLDLVPTHVVGHSLGGRLAQAIAERWPHLVRKVVLMSTSAVLRERRGWLWENIHMLRDPIDPESAFIREWCSGAVPVDEYFLAHARRESAAVPSRIWHSIYYEQLAYDPSPLLQDISALTLILRGEEDMIATEEHQAQMKDAIVGAEFISLPGQGHNIHWEAPEKVAHLILTFLKRP</sequence>
<dbReference type="PANTHER" id="PTHR43798">
    <property type="entry name" value="MONOACYLGLYCEROL LIPASE"/>
    <property type="match status" value="1"/>
</dbReference>
<dbReference type="InterPro" id="IPR050266">
    <property type="entry name" value="AB_hydrolase_sf"/>
</dbReference>
<dbReference type="SUPFAM" id="SSF53474">
    <property type="entry name" value="alpha/beta-Hydrolases"/>
    <property type="match status" value="1"/>
</dbReference>
<evidence type="ECO:0000313" key="2">
    <source>
        <dbReference type="EMBL" id="APO73344.1"/>
    </source>
</evidence>
<keyword evidence="2" id="KW-0378">Hydrolase</keyword>
<dbReference type="Proteomes" id="UP000185109">
    <property type="component" value="Chromosome"/>
</dbReference>
<protein>
    <submittedName>
        <fullName evidence="2">Alpha/beta hydrolase family protein</fullName>
    </submittedName>
</protein>
<evidence type="ECO:0000259" key="1">
    <source>
        <dbReference type="Pfam" id="PF12697"/>
    </source>
</evidence>
<dbReference type="InterPro" id="IPR029058">
    <property type="entry name" value="AB_hydrolase_fold"/>
</dbReference>
<dbReference type="GO" id="GO:0016020">
    <property type="term" value="C:membrane"/>
    <property type="evidence" value="ECO:0007669"/>
    <property type="project" value="TreeGrafter"/>
</dbReference>
<dbReference type="AlphaFoldDB" id="A0A1L5NZJ4"/>
<evidence type="ECO:0000313" key="3">
    <source>
        <dbReference type="Proteomes" id="UP000185109"/>
    </source>
</evidence>
<dbReference type="GO" id="GO:0047372">
    <property type="term" value="F:monoacylglycerol lipase activity"/>
    <property type="evidence" value="ECO:0007669"/>
    <property type="project" value="TreeGrafter"/>
</dbReference>
<dbReference type="Gene3D" id="3.40.50.1820">
    <property type="entry name" value="alpha/beta hydrolase"/>
    <property type="match status" value="1"/>
</dbReference>
<proteinExistence type="predicted"/>
<feature type="domain" description="AB hydrolase-1" evidence="1">
    <location>
        <begin position="38"/>
        <end position="264"/>
    </location>
</feature>
<dbReference type="GO" id="GO:0046464">
    <property type="term" value="P:acylglycerol catabolic process"/>
    <property type="evidence" value="ECO:0007669"/>
    <property type="project" value="TreeGrafter"/>
</dbReference>